<feature type="domain" description="Protein FecR C-terminal" evidence="3">
    <location>
        <begin position="284"/>
        <end position="351"/>
    </location>
</feature>
<dbReference type="PANTHER" id="PTHR30273:SF2">
    <property type="entry name" value="PROTEIN FECR"/>
    <property type="match status" value="1"/>
</dbReference>
<name>A0A327VXT0_9BACT</name>
<dbReference type="PANTHER" id="PTHR30273">
    <property type="entry name" value="PERIPLASMIC SIGNAL SENSOR AND SIGMA FACTOR ACTIVATOR FECR-RELATED"/>
    <property type="match status" value="1"/>
</dbReference>
<evidence type="ECO:0000313" key="5">
    <source>
        <dbReference type="Proteomes" id="UP000249819"/>
    </source>
</evidence>
<dbReference type="RefSeq" id="WP_111592405.1">
    <property type="nucleotide sequence ID" value="NZ_QLMA01000004.1"/>
</dbReference>
<comment type="caution">
    <text evidence="4">The sequence shown here is derived from an EMBL/GenBank/DDBJ whole genome shotgun (WGS) entry which is preliminary data.</text>
</comment>
<organism evidence="4 5">
    <name type="scientific">Chitinophaga dinghuensis</name>
    <dbReference type="NCBI Taxonomy" id="1539050"/>
    <lineage>
        <taxon>Bacteria</taxon>
        <taxon>Pseudomonadati</taxon>
        <taxon>Bacteroidota</taxon>
        <taxon>Chitinophagia</taxon>
        <taxon>Chitinophagales</taxon>
        <taxon>Chitinophagaceae</taxon>
        <taxon>Chitinophaga</taxon>
    </lineage>
</organism>
<keyword evidence="1" id="KW-1133">Transmembrane helix</keyword>
<dbReference type="InterPro" id="IPR012373">
    <property type="entry name" value="Ferrdict_sens_TM"/>
</dbReference>
<dbReference type="Pfam" id="PF04773">
    <property type="entry name" value="FecR"/>
    <property type="match status" value="1"/>
</dbReference>
<evidence type="ECO:0000259" key="2">
    <source>
        <dbReference type="Pfam" id="PF04773"/>
    </source>
</evidence>
<gene>
    <name evidence="4" type="ORF">CLV59_10466</name>
</gene>
<feature type="transmembrane region" description="Helical" evidence="1">
    <location>
        <begin position="101"/>
        <end position="118"/>
    </location>
</feature>
<keyword evidence="1" id="KW-0812">Transmembrane</keyword>
<dbReference type="EMBL" id="QLMA01000004">
    <property type="protein sequence ID" value="RAJ81841.1"/>
    <property type="molecule type" value="Genomic_DNA"/>
</dbReference>
<proteinExistence type="predicted"/>
<dbReference type="GO" id="GO:0016989">
    <property type="term" value="F:sigma factor antagonist activity"/>
    <property type="evidence" value="ECO:0007669"/>
    <property type="project" value="TreeGrafter"/>
</dbReference>
<keyword evidence="1" id="KW-0472">Membrane</keyword>
<dbReference type="InterPro" id="IPR006860">
    <property type="entry name" value="FecR"/>
</dbReference>
<evidence type="ECO:0000313" key="4">
    <source>
        <dbReference type="EMBL" id="RAJ81841.1"/>
    </source>
</evidence>
<keyword evidence="5" id="KW-1185">Reference proteome</keyword>
<sequence length="353" mass="39916">MPPSFLTYETEDFLQNDSFCNYCKGIDPVAVTFWEQWTRENPGRAKYVRQAKEIYFLLNGNITQKDFRNFRHQFTQSFDAHLQEKTIPITSNAIFRYTRHLAVAASMLVLITLAFFWWQRHPATAAKQIFISKAGERKSFQLPDGSTVTLNGDSRLTLEQGFSTANRQMQLSGEAFFNIVANPAIPAIIHAGIMEVKVLGTSFNLKAYPEDNHATASLISGRILVAVPGTNHQKVLLSPNDKLVVSTTEPALTAIATHTTTIVKLDTTQNNHEINEVSWVHNRLYIDNQTLADAAKLMERWYGVTIEVDPTIANTYRYTASFEHETLEQALKAMQSSLAFQYSIIGNKIYINQ</sequence>
<dbReference type="Proteomes" id="UP000249819">
    <property type="component" value="Unassembled WGS sequence"/>
</dbReference>
<evidence type="ECO:0000256" key="1">
    <source>
        <dbReference type="SAM" id="Phobius"/>
    </source>
</evidence>
<dbReference type="Gene3D" id="2.60.120.1440">
    <property type="match status" value="1"/>
</dbReference>
<accession>A0A327VXT0</accession>
<reference evidence="4 5" key="1">
    <citation type="submission" date="2018-06" db="EMBL/GenBank/DDBJ databases">
        <title>Genomic Encyclopedia of Archaeal and Bacterial Type Strains, Phase II (KMG-II): from individual species to whole genera.</title>
        <authorList>
            <person name="Goeker M."/>
        </authorList>
    </citation>
    <scope>NUCLEOTIDE SEQUENCE [LARGE SCALE GENOMIC DNA]</scope>
    <source>
        <strain evidence="4 5">DSM 29821</strain>
    </source>
</reference>
<dbReference type="InterPro" id="IPR032508">
    <property type="entry name" value="FecR_C"/>
</dbReference>
<feature type="domain" description="FecR protein" evidence="2">
    <location>
        <begin position="133"/>
        <end position="223"/>
    </location>
</feature>
<evidence type="ECO:0000259" key="3">
    <source>
        <dbReference type="Pfam" id="PF16344"/>
    </source>
</evidence>
<dbReference type="AlphaFoldDB" id="A0A327VXT0"/>
<protein>
    <submittedName>
        <fullName evidence="4">Ferric-dicitrate binding protein FerR (Iron transport regulator)</fullName>
    </submittedName>
</protein>
<dbReference type="Gene3D" id="3.55.50.30">
    <property type="match status" value="1"/>
</dbReference>
<dbReference type="Pfam" id="PF16344">
    <property type="entry name" value="FecR_C"/>
    <property type="match status" value="1"/>
</dbReference>
<dbReference type="OrthoDB" id="1523735at2"/>
<dbReference type="PIRSF" id="PIRSF018266">
    <property type="entry name" value="FecR"/>
    <property type="match status" value="1"/>
</dbReference>